<dbReference type="AlphaFoldDB" id="A0A7W9W5P3"/>
<organism evidence="2 3">
    <name type="scientific">Armatimonas rosea</name>
    <dbReference type="NCBI Taxonomy" id="685828"/>
    <lineage>
        <taxon>Bacteria</taxon>
        <taxon>Bacillati</taxon>
        <taxon>Armatimonadota</taxon>
        <taxon>Armatimonadia</taxon>
        <taxon>Armatimonadales</taxon>
        <taxon>Armatimonadaceae</taxon>
        <taxon>Armatimonas</taxon>
    </lineage>
</organism>
<evidence type="ECO:0000313" key="3">
    <source>
        <dbReference type="Proteomes" id="UP000520814"/>
    </source>
</evidence>
<feature type="domain" description="3-keto-alpha-glucoside-1,2-lyase/3-keto-2-hydroxy-glucal hydratase" evidence="1">
    <location>
        <begin position="35"/>
        <end position="225"/>
    </location>
</feature>
<dbReference type="Gene3D" id="2.60.120.560">
    <property type="entry name" value="Exo-inulinase, domain 1"/>
    <property type="match status" value="1"/>
</dbReference>
<dbReference type="InterPro" id="IPR010496">
    <property type="entry name" value="AL/BT2_dom"/>
</dbReference>
<name>A0A7W9W5P3_ARMRO</name>
<evidence type="ECO:0000259" key="1">
    <source>
        <dbReference type="Pfam" id="PF06439"/>
    </source>
</evidence>
<dbReference type="EMBL" id="JACHGW010000002">
    <property type="protein sequence ID" value="MBB6050659.1"/>
    <property type="molecule type" value="Genomic_DNA"/>
</dbReference>
<dbReference type="Proteomes" id="UP000520814">
    <property type="component" value="Unassembled WGS sequence"/>
</dbReference>
<reference evidence="2 3" key="1">
    <citation type="submission" date="2020-08" db="EMBL/GenBank/DDBJ databases">
        <title>Genomic Encyclopedia of Type Strains, Phase IV (KMG-IV): sequencing the most valuable type-strain genomes for metagenomic binning, comparative biology and taxonomic classification.</title>
        <authorList>
            <person name="Goeker M."/>
        </authorList>
    </citation>
    <scope>NUCLEOTIDE SEQUENCE [LARGE SCALE GENOMIC DNA]</scope>
    <source>
        <strain evidence="2 3">DSM 23562</strain>
    </source>
</reference>
<sequence>MNVLSLLALAALAQSPYLPPDPKAKQPKPVPPPPGAIVLFSGKEEEVAQNWRKNGSDADGHWKVVKGALVSQAGDIVSKQEFTDFMLHVEFKVPYVPNEKGQGRGNSGVGLQGRYEIQVLDSSGLKIPGTGDCGAVYSQSAPLVNACKPPLSWQTYDIIFRAPRFVDGKLTEKARVTVFQNGILVQNNTEIQGPTGIRADRPIDKPGPIFLQDHHNPTEFRQVWVVPLPTEGSKSYDPK</sequence>
<dbReference type="RefSeq" id="WP_184196037.1">
    <property type="nucleotide sequence ID" value="NZ_JACHGW010000002.1"/>
</dbReference>
<comment type="caution">
    <text evidence="2">The sequence shown here is derived from an EMBL/GenBank/DDBJ whole genome shotgun (WGS) entry which is preliminary data.</text>
</comment>
<evidence type="ECO:0000313" key="2">
    <source>
        <dbReference type="EMBL" id="MBB6050659.1"/>
    </source>
</evidence>
<accession>A0A7W9W5P3</accession>
<dbReference type="GO" id="GO:0016787">
    <property type="term" value="F:hydrolase activity"/>
    <property type="evidence" value="ECO:0007669"/>
    <property type="project" value="InterPro"/>
</dbReference>
<gene>
    <name evidence="2" type="ORF">HNQ39_002450</name>
</gene>
<dbReference type="Pfam" id="PF06439">
    <property type="entry name" value="3keto-disac_hyd"/>
    <property type="match status" value="1"/>
</dbReference>
<protein>
    <recommendedName>
        <fullName evidence="1">3-keto-alpha-glucoside-1,2-lyase/3-keto-2-hydroxy-glucal hydratase domain-containing protein</fullName>
    </recommendedName>
</protein>
<keyword evidence="3" id="KW-1185">Reference proteome</keyword>
<proteinExistence type="predicted"/>